<dbReference type="Pfam" id="PF14226">
    <property type="entry name" value="DIOX_N"/>
    <property type="match status" value="1"/>
</dbReference>
<accession>A0AAW1VM26</accession>
<evidence type="ECO:0000256" key="3">
    <source>
        <dbReference type="ARBA" id="ARBA00023004"/>
    </source>
</evidence>
<protein>
    <recommendedName>
        <fullName evidence="4">Non-haem dioxygenase N-terminal domain-containing protein</fullName>
    </recommendedName>
</protein>
<organism evidence="5 6">
    <name type="scientific">Rubus argutus</name>
    <name type="common">Southern blackberry</name>
    <dbReference type="NCBI Taxonomy" id="59490"/>
    <lineage>
        <taxon>Eukaryota</taxon>
        <taxon>Viridiplantae</taxon>
        <taxon>Streptophyta</taxon>
        <taxon>Embryophyta</taxon>
        <taxon>Tracheophyta</taxon>
        <taxon>Spermatophyta</taxon>
        <taxon>Magnoliopsida</taxon>
        <taxon>eudicotyledons</taxon>
        <taxon>Gunneridae</taxon>
        <taxon>Pentapetalae</taxon>
        <taxon>rosids</taxon>
        <taxon>fabids</taxon>
        <taxon>Rosales</taxon>
        <taxon>Rosaceae</taxon>
        <taxon>Rosoideae</taxon>
        <taxon>Rosoideae incertae sedis</taxon>
        <taxon>Rubus</taxon>
    </lineage>
</organism>
<dbReference type="EMBL" id="JBEDUW010000239">
    <property type="protein sequence ID" value="KAK9903073.1"/>
    <property type="molecule type" value="Genomic_DNA"/>
</dbReference>
<evidence type="ECO:0000256" key="1">
    <source>
        <dbReference type="ARBA" id="ARBA00022723"/>
    </source>
</evidence>
<dbReference type="Gene3D" id="2.60.120.330">
    <property type="entry name" value="B-lactam Antibiotic, Isopenicillin N Synthase, Chain"/>
    <property type="match status" value="1"/>
</dbReference>
<name>A0AAW1VM26_RUBAR</name>
<dbReference type="SUPFAM" id="SSF51197">
    <property type="entry name" value="Clavaminate synthase-like"/>
    <property type="match status" value="1"/>
</dbReference>
<evidence type="ECO:0000259" key="4">
    <source>
        <dbReference type="Pfam" id="PF14226"/>
    </source>
</evidence>
<dbReference type="AlphaFoldDB" id="A0AAW1VM26"/>
<dbReference type="PANTHER" id="PTHR10209">
    <property type="entry name" value="OXIDOREDUCTASE, 2OG-FE II OXYGENASE FAMILY PROTEIN"/>
    <property type="match status" value="1"/>
</dbReference>
<evidence type="ECO:0000313" key="6">
    <source>
        <dbReference type="Proteomes" id="UP001457282"/>
    </source>
</evidence>
<reference evidence="5 6" key="1">
    <citation type="journal article" date="2023" name="G3 (Bethesda)">
        <title>A chromosome-length genome assembly and annotation of blackberry (Rubus argutus, cv. 'Hillquist').</title>
        <authorList>
            <person name="Bruna T."/>
            <person name="Aryal R."/>
            <person name="Dudchenko O."/>
            <person name="Sargent D.J."/>
            <person name="Mead D."/>
            <person name="Buti M."/>
            <person name="Cavallini A."/>
            <person name="Hytonen T."/>
            <person name="Andres J."/>
            <person name="Pham M."/>
            <person name="Weisz D."/>
            <person name="Mascagni F."/>
            <person name="Usai G."/>
            <person name="Natali L."/>
            <person name="Bassil N."/>
            <person name="Fernandez G.E."/>
            <person name="Lomsadze A."/>
            <person name="Armour M."/>
            <person name="Olukolu B."/>
            <person name="Poorten T."/>
            <person name="Britton C."/>
            <person name="Davik J."/>
            <person name="Ashrafi H."/>
            <person name="Aiden E.L."/>
            <person name="Borodovsky M."/>
            <person name="Worthington M."/>
        </authorList>
    </citation>
    <scope>NUCLEOTIDE SEQUENCE [LARGE SCALE GENOMIC DNA]</scope>
    <source>
        <strain evidence="5">PI 553951</strain>
    </source>
</reference>
<dbReference type="InterPro" id="IPR027443">
    <property type="entry name" value="IPNS-like_sf"/>
</dbReference>
<dbReference type="InterPro" id="IPR026992">
    <property type="entry name" value="DIOX_N"/>
</dbReference>
<keyword evidence="6" id="KW-1185">Reference proteome</keyword>
<dbReference type="GO" id="GO:0016491">
    <property type="term" value="F:oxidoreductase activity"/>
    <property type="evidence" value="ECO:0007669"/>
    <property type="project" value="UniProtKB-KW"/>
</dbReference>
<dbReference type="Proteomes" id="UP001457282">
    <property type="component" value="Unassembled WGS sequence"/>
</dbReference>
<sequence length="189" mass="21150">MSTVAQALESPSSVTSIKSLAESYALNSVPPAYAFNIINPNDEADPNHPEFAIPIIDMSLLTSGAPEQRSQIILDLVQICQEWGFFIAINHGVPKTLIKAMIDACHGFFNLPDEEKNEFKSGNDVLEMFKYSPSYNLACNKLLLWRDFFKVRTHPEFYSLNKPATFSDVSMEFGKKNKRSGTGNHKSNI</sequence>
<evidence type="ECO:0000313" key="5">
    <source>
        <dbReference type="EMBL" id="KAK9903073.1"/>
    </source>
</evidence>
<keyword evidence="1" id="KW-0479">Metal-binding</keyword>
<feature type="domain" description="Non-haem dioxygenase N-terminal" evidence="4">
    <location>
        <begin position="53"/>
        <end position="156"/>
    </location>
</feature>
<dbReference type="PANTHER" id="PTHR10209:SF460">
    <property type="entry name" value="FE2OG DIOXYGENASE DOMAIN-CONTAINING PROTEIN"/>
    <property type="match status" value="1"/>
</dbReference>
<proteinExistence type="predicted"/>
<comment type="caution">
    <text evidence="5">The sequence shown here is derived from an EMBL/GenBank/DDBJ whole genome shotgun (WGS) entry which is preliminary data.</text>
</comment>
<dbReference type="GO" id="GO:0046872">
    <property type="term" value="F:metal ion binding"/>
    <property type="evidence" value="ECO:0007669"/>
    <property type="project" value="UniProtKB-KW"/>
</dbReference>
<keyword evidence="2" id="KW-0560">Oxidoreductase</keyword>
<evidence type="ECO:0000256" key="2">
    <source>
        <dbReference type="ARBA" id="ARBA00023002"/>
    </source>
</evidence>
<keyword evidence="3" id="KW-0408">Iron</keyword>
<gene>
    <name evidence="5" type="ORF">M0R45_001274</name>
</gene>